<protein>
    <submittedName>
        <fullName evidence="1">Unannotated protein</fullName>
    </submittedName>
</protein>
<gene>
    <name evidence="1" type="ORF">UFOPK4165_00992</name>
</gene>
<accession>A0A6J7S177</accession>
<name>A0A6J7S177_9ZZZZ</name>
<proteinExistence type="predicted"/>
<dbReference type="EMBL" id="CAFBPV010000117">
    <property type="protein sequence ID" value="CAB5034240.1"/>
    <property type="molecule type" value="Genomic_DNA"/>
</dbReference>
<reference evidence="1" key="1">
    <citation type="submission" date="2020-05" db="EMBL/GenBank/DDBJ databases">
        <authorList>
            <person name="Chiriac C."/>
            <person name="Salcher M."/>
            <person name="Ghai R."/>
            <person name="Kavagutti S V."/>
        </authorList>
    </citation>
    <scope>NUCLEOTIDE SEQUENCE</scope>
</reference>
<organism evidence="1">
    <name type="scientific">freshwater metagenome</name>
    <dbReference type="NCBI Taxonomy" id="449393"/>
    <lineage>
        <taxon>unclassified sequences</taxon>
        <taxon>metagenomes</taxon>
        <taxon>ecological metagenomes</taxon>
    </lineage>
</organism>
<dbReference type="AlphaFoldDB" id="A0A6J7S177"/>
<evidence type="ECO:0000313" key="1">
    <source>
        <dbReference type="EMBL" id="CAB5034240.1"/>
    </source>
</evidence>
<sequence length="92" mass="9335">MVVETPIESVLLLGEVTIGVEGAAGAEQTTEAPAVEVANNLLGEPVPEEVTAPHVEELTNAFRISRGVAVGLTFNKSAAAPATCGVAIEVPL</sequence>